<reference evidence="1" key="1">
    <citation type="submission" date="2014-11" db="EMBL/GenBank/DDBJ databases">
        <authorList>
            <person name="Amaro Gonzalez C."/>
        </authorList>
    </citation>
    <scope>NUCLEOTIDE SEQUENCE</scope>
</reference>
<evidence type="ECO:0000313" key="1">
    <source>
        <dbReference type="EMBL" id="JAH72544.1"/>
    </source>
</evidence>
<sequence length="31" mass="3455">MGLMWVLFYSSASLQLYSSPTKMVEAKSVLS</sequence>
<proteinExistence type="predicted"/>
<dbReference type="AlphaFoldDB" id="A0A0E9V333"/>
<organism evidence="1">
    <name type="scientific">Anguilla anguilla</name>
    <name type="common">European freshwater eel</name>
    <name type="synonym">Muraena anguilla</name>
    <dbReference type="NCBI Taxonomy" id="7936"/>
    <lineage>
        <taxon>Eukaryota</taxon>
        <taxon>Metazoa</taxon>
        <taxon>Chordata</taxon>
        <taxon>Craniata</taxon>
        <taxon>Vertebrata</taxon>
        <taxon>Euteleostomi</taxon>
        <taxon>Actinopterygii</taxon>
        <taxon>Neopterygii</taxon>
        <taxon>Teleostei</taxon>
        <taxon>Anguilliformes</taxon>
        <taxon>Anguillidae</taxon>
        <taxon>Anguilla</taxon>
    </lineage>
</organism>
<accession>A0A0E9V333</accession>
<dbReference type="EMBL" id="GBXM01036033">
    <property type="protein sequence ID" value="JAH72544.1"/>
    <property type="molecule type" value="Transcribed_RNA"/>
</dbReference>
<reference evidence="1" key="2">
    <citation type="journal article" date="2015" name="Fish Shellfish Immunol.">
        <title>Early steps in the European eel (Anguilla anguilla)-Vibrio vulnificus interaction in the gills: Role of the RtxA13 toxin.</title>
        <authorList>
            <person name="Callol A."/>
            <person name="Pajuelo D."/>
            <person name="Ebbesson L."/>
            <person name="Teles M."/>
            <person name="MacKenzie S."/>
            <person name="Amaro C."/>
        </authorList>
    </citation>
    <scope>NUCLEOTIDE SEQUENCE</scope>
</reference>
<protein>
    <submittedName>
        <fullName evidence="1">Uncharacterized protein</fullName>
    </submittedName>
</protein>
<name>A0A0E9V333_ANGAN</name>